<dbReference type="AlphaFoldDB" id="Q22G13"/>
<name>Q22G13_TETTS</name>
<dbReference type="HOGENOM" id="CLU_791062_0_0_1"/>
<feature type="compositionally biased region" description="Low complexity" evidence="1">
    <location>
        <begin position="199"/>
        <end position="216"/>
    </location>
</feature>
<reference evidence="3" key="1">
    <citation type="journal article" date="2006" name="PLoS Biol.">
        <title>Macronuclear genome sequence of the ciliate Tetrahymena thermophila, a model eukaryote.</title>
        <authorList>
            <person name="Eisen J.A."/>
            <person name="Coyne R.S."/>
            <person name="Wu M."/>
            <person name="Wu D."/>
            <person name="Thiagarajan M."/>
            <person name="Wortman J.R."/>
            <person name="Badger J.H."/>
            <person name="Ren Q."/>
            <person name="Amedeo P."/>
            <person name="Jones K.M."/>
            <person name="Tallon L.J."/>
            <person name="Delcher A.L."/>
            <person name="Salzberg S.L."/>
            <person name="Silva J.C."/>
            <person name="Haas B.J."/>
            <person name="Majoros W.H."/>
            <person name="Farzad M."/>
            <person name="Carlton J.M."/>
            <person name="Smith R.K. Jr."/>
            <person name="Garg J."/>
            <person name="Pearlman R.E."/>
            <person name="Karrer K.M."/>
            <person name="Sun L."/>
            <person name="Manning G."/>
            <person name="Elde N.C."/>
            <person name="Turkewitz A.P."/>
            <person name="Asai D.J."/>
            <person name="Wilkes D.E."/>
            <person name="Wang Y."/>
            <person name="Cai H."/>
            <person name="Collins K."/>
            <person name="Stewart B.A."/>
            <person name="Lee S.R."/>
            <person name="Wilamowska K."/>
            <person name="Weinberg Z."/>
            <person name="Ruzzo W.L."/>
            <person name="Wloga D."/>
            <person name="Gaertig J."/>
            <person name="Frankel J."/>
            <person name="Tsao C.-C."/>
            <person name="Gorovsky M.A."/>
            <person name="Keeling P.J."/>
            <person name="Waller R.F."/>
            <person name="Patron N.J."/>
            <person name="Cherry J.M."/>
            <person name="Stover N.A."/>
            <person name="Krieger C.J."/>
            <person name="del Toro C."/>
            <person name="Ryder H.F."/>
            <person name="Williamson S.C."/>
            <person name="Barbeau R.A."/>
            <person name="Hamilton E.P."/>
            <person name="Orias E."/>
        </authorList>
    </citation>
    <scope>NUCLEOTIDE SEQUENCE [LARGE SCALE GENOMIC DNA]</scope>
    <source>
        <strain evidence="3">SB210</strain>
    </source>
</reference>
<keyword evidence="3" id="KW-1185">Reference proteome</keyword>
<dbReference type="GeneID" id="7841075"/>
<feature type="compositionally biased region" description="Basic and acidic residues" evidence="1">
    <location>
        <begin position="323"/>
        <end position="333"/>
    </location>
</feature>
<feature type="compositionally biased region" description="Acidic residues" evidence="1">
    <location>
        <begin position="234"/>
        <end position="246"/>
    </location>
</feature>
<dbReference type="KEGG" id="tet:TTHERM_00721440"/>
<accession>Q22G13</accession>
<organism evidence="2 3">
    <name type="scientific">Tetrahymena thermophila (strain SB210)</name>
    <dbReference type="NCBI Taxonomy" id="312017"/>
    <lineage>
        <taxon>Eukaryota</taxon>
        <taxon>Sar</taxon>
        <taxon>Alveolata</taxon>
        <taxon>Ciliophora</taxon>
        <taxon>Intramacronucleata</taxon>
        <taxon>Oligohymenophorea</taxon>
        <taxon>Hymenostomatida</taxon>
        <taxon>Tetrahymenina</taxon>
        <taxon>Tetrahymenidae</taxon>
        <taxon>Tetrahymena</taxon>
    </lineage>
</organism>
<feature type="region of interest" description="Disordered" evidence="1">
    <location>
        <begin position="197"/>
        <end position="216"/>
    </location>
</feature>
<evidence type="ECO:0000256" key="1">
    <source>
        <dbReference type="SAM" id="MobiDB-lite"/>
    </source>
</evidence>
<evidence type="ECO:0000313" key="2">
    <source>
        <dbReference type="EMBL" id="EAR84213.1"/>
    </source>
</evidence>
<gene>
    <name evidence="2" type="ORF">TTHERM_00721440</name>
</gene>
<dbReference type="InParanoid" id="Q22G13"/>
<feature type="compositionally biased region" description="Polar residues" evidence="1">
    <location>
        <begin position="53"/>
        <end position="73"/>
    </location>
</feature>
<feature type="region of interest" description="Disordered" evidence="1">
    <location>
        <begin position="53"/>
        <end position="146"/>
    </location>
</feature>
<feature type="region of interest" description="Disordered" evidence="1">
    <location>
        <begin position="222"/>
        <end position="246"/>
    </location>
</feature>
<feature type="compositionally biased region" description="Low complexity" evidence="1">
    <location>
        <begin position="81"/>
        <end position="143"/>
    </location>
</feature>
<dbReference type="EMBL" id="GG662576">
    <property type="protein sequence ID" value="EAR84213.1"/>
    <property type="molecule type" value="Genomic_DNA"/>
</dbReference>
<feature type="region of interest" description="Disordered" evidence="1">
    <location>
        <begin position="313"/>
        <end position="338"/>
    </location>
</feature>
<dbReference type="OMA" id="NQGNDEY"/>
<protein>
    <submittedName>
        <fullName evidence="2">Uncharacterized protein</fullName>
    </submittedName>
</protein>
<sequence>MNQKQQQAVIKPWGNSSVAVKNLASYQTIYEIQSEEYKTFLKKLVDIQNKQATQKQKDLNVQNKPSYGNNQQEQNDKKTYQNKNSNNNNNNYQNNNKSYQNNNNNKSQNNNNNNYQNNNNNNQMKQQKGKYQQKENQNSNSNSFLFKNENSEGIQTTNQQQANFNNIQDFSFKKGNQINQANSFNNVKQTIQSFSLQKSNTNNNNNSNSFSNISFNNQNKFENQNKKIVIPDIPDSDDEDDEDEQEDDLFVQQILQNIPKSNPNEDVKKTNNTFNLNQQLNILNQMEEEEEEEDNDDDILQIANNLKQEFFKSSEPNYGQKNQKKDKTYKITDDSTSNDDIKLQQILKKWN</sequence>
<dbReference type="RefSeq" id="XP_001031876.1">
    <property type="nucleotide sequence ID" value="XM_001031876.3"/>
</dbReference>
<dbReference type="Proteomes" id="UP000009168">
    <property type="component" value="Unassembled WGS sequence"/>
</dbReference>
<evidence type="ECO:0000313" key="3">
    <source>
        <dbReference type="Proteomes" id="UP000009168"/>
    </source>
</evidence>
<proteinExistence type="predicted"/>